<keyword evidence="2" id="KW-1185">Reference proteome</keyword>
<protein>
    <submittedName>
        <fullName evidence="1">Uncharacterized protein</fullName>
    </submittedName>
</protein>
<evidence type="ECO:0000313" key="1">
    <source>
        <dbReference type="EMBL" id="SES91564.1"/>
    </source>
</evidence>
<evidence type="ECO:0000313" key="2">
    <source>
        <dbReference type="Proteomes" id="UP000242642"/>
    </source>
</evidence>
<reference evidence="2" key="1">
    <citation type="submission" date="2016-10" db="EMBL/GenBank/DDBJ databases">
        <authorList>
            <person name="Varghese N."/>
            <person name="Submissions S."/>
        </authorList>
    </citation>
    <scope>NUCLEOTIDE SEQUENCE [LARGE SCALE GENOMIC DNA]</scope>
    <source>
        <strain evidence="2">DSM 18579</strain>
    </source>
</reference>
<proteinExistence type="predicted"/>
<gene>
    <name evidence="1" type="ORF">SAMN02583745_00877</name>
</gene>
<dbReference type="AlphaFoldDB" id="A0A1I0ABG7"/>
<organism evidence="1 2">
    <name type="scientific">Thorsellia anophelis DSM 18579</name>
    <dbReference type="NCBI Taxonomy" id="1123402"/>
    <lineage>
        <taxon>Bacteria</taxon>
        <taxon>Pseudomonadati</taxon>
        <taxon>Pseudomonadota</taxon>
        <taxon>Gammaproteobacteria</taxon>
        <taxon>Enterobacterales</taxon>
        <taxon>Thorselliaceae</taxon>
        <taxon>Thorsellia</taxon>
    </lineage>
</organism>
<accession>A0A1I0ABG7</accession>
<name>A0A1I0ABG7_9GAMM</name>
<dbReference type="Proteomes" id="UP000242642">
    <property type="component" value="Unassembled WGS sequence"/>
</dbReference>
<sequence>MVRALIAKYQKKRIEIEVINLTYGYSRDYKMDVPQLAHILICENQTGNSFEFHYQLITYIKK</sequence>
<dbReference type="EMBL" id="FOHV01000005">
    <property type="protein sequence ID" value="SES91564.1"/>
    <property type="molecule type" value="Genomic_DNA"/>
</dbReference>